<sequence>MNTPGTIGRPAAHGPQRIDGIRALTARTTDLAAVDACQDQNRTTELHLIPEALARSHMSERAREAESQRMSRQLAIADRLHRRSRRLQARAERASHRARRALAQAVMQNR</sequence>
<organism evidence="2 3">
    <name type="scientific">Streptomyces harbinensis</name>
    <dbReference type="NCBI Taxonomy" id="1176198"/>
    <lineage>
        <taxon>Bacteria</taxon>
        <taxon>Bacillati</taxon>
        <taxon>Actinomycetota</taxon>
        <taxon>Actinomycetes</taxon>
        <taxon>Kitasatosporales</taxon>
        <taxon>Streptomycetaceae</taxon>
        <taxon>Streptomyces</taxon>
    </lineage>
</organism>
<dbReference type="AlphaFoldDB" id="A0A1I6U219"/>
<accession>A0A1I6U219</accession>
<dbReference type="STRING" id="1176198.SAMN05444716_105200"/>
<evidence type="ECO:0000313" key="3">
    <source>
        <dbReference type="Proteomes" id="UP000198873"/>
    </source>
</evidence>
<protein>
    <submittedName>
        <fullName evidence="2">Uncharacterized protein</fullName>
    </submittedName>
</protein>
<dbReference type="Proteomes" id="UP000198873">
    <property type="component" value="Unassembled WGS sequence"/>
</dbReference>
<evidence type="ECO:0000256" key="1">
    <source>
        <dbReference type="SAM" id="Coils"/>
    </source>
</evidence>
<proteinExistence type="predicted"/>
<gene>
    <name evidence="2" type="ORF">SAMN05444716_105200</name>
</gene>
<evidence type="ECO:0000313" key="2">
    <source>
        <dbReference type="EMBL" id="SFS95472.1"/>
    </source>
</evidence>
<keyword evidence="3" id="KW-1185">Reference proteome</keyword>
<feature type="coiled-coil region" evidence="1">
    <location>
        <begin position="77"/>
        <end position="104"/>
    </location>
</feature>
<name>A0A1I6U219_9ACTN</name>
<keyword evidence="1" id="KW-0175">Coiled coil</keyword>
<reference evidence="3" key="1">
    <citation type="submission" date="2016-10" db="EMBL/GenBank/DDBJ databases">
        <authorList>
            <person name="Varghese N."/>
            <person name="Submissions S."/>
        </authorList>
    </citation>
    <scope>NUCLEOTIDE SEQUENCE [LARGE SCALE GENOMIC DNA]</scope>
    <source>
        <strain evidence="3">CGMCC 4.7047</strain>
    </source>
</reference>
<dbReference type="RefSeq" id="WP_019434938.1">
    <property type="nucleotide sequence ID" value="NZ_CP054938.1"/>
</dbReference>
<dbReference type="EMBL" id="FPAB01000005">
    <property type="protein sequence ID" value="SFS95472.1"/>
    <property type="molecule type" value="Genomic_DNA"/>
</dbReference>